<keyword evidence="2" id="KW-0175">Coiled coil</keyword>
<accession>A0ABT5SDL0</accession>
<organism evidence="5 6">
    <name type="scientific">Microbacterium thalli</name>
    <dbReference type="NCBI Taxonomy" id="3027921"/>
    <lineage>
        <taxon>Bacteria</taxon>
        <taxon>Bacillati</taxon>
        <taxon>Actinomycetota</taxon>
        <taxon>Actinomycetes</taxon>
        <taxon>Micrococcales</taxon>
        <taxon>Microbacteriaceae</taxon>
        <taxon>Microbacterium</taxon>
    </lineage>
</organism>
<keyword evidence="6" id="KW-1185">Reference proteome</keyword>
<dbReference type="InterPro" id="IPR002477">
    <property type="entry name" value="Peptidoglycan-bd-like"/>
</dbReference>
<feature type="chain" id="PRO_5047216548" evidence="3">
    <location>
        <begin position="19"/>
        <end position="350"/>
    </location>
</feature>
<evidence type="ECO:0000256" key="1">
    <source>
        <dbReference type="ARBA" id="ARBA00004196"/>
    </source>
</evidence>
<evidence type="ECO:0000256" key="3">
    <source>
        <dbReference type="SAM" id="SignalP"/>
    </source>
</evidence>
<dbReference type="PANTHER" id="PTHR32347:SF29">
    <property type="entry name" value="UPF0194 MEMBRANE PROTEIN YBHG"/>
    <property type="match status" value="1"/>
</dbReference>
<feature type="signal peptide" evidence="3">
    <location>
        <begin position="1"/>
        <end position="18"/>
    </location>
</feature>
<dbReference type="RefSeq" id="WP_274263592.1">
    <property type="nucleotide sequence ID" value="NZ_JAQZCI010000001.1"/>
</dbReference>
<keyword evidence="3" id="KW-0732">Signal</keyword>
<dbReference type="InterPro" id="IPR036366">
    <property type="entry name" value="PGBDSf"/>
</dbReference>
<dbReference type="Gene3D" id="1.10.101.10">
    <property type="entry name" value="PGBD-like superfamily/PGBD"/>
    <property type="match status" value="1"/>
</dbReference>
<dbReference type="Proteomes" id="UP001218170">
    <property type="component" value="Unassembled WGS sequence"/>
</dbReference>
<gene>
    <name evidence="5" type="ORF">PUW80_00530</name>
</gene>
<evidence type="ECO:0000259" key="4">
    <source>
        <dbReference type="Pfam" id="PF01471"/>
    </source>
</evidence>
<evidence type="ECO:0000256" key="2">
    <source>
        <dbReference type="ARBA" id="ARBA00023054"/>
    </source>
</evidence>
<dbReference type="SUPFAM" id="SSF47090">
    <property type="entry name" value="PGBD-like"/>
    <property type="match status" value="1"/>
</dbReference>
<proteinExistence type="predicted"/>
<evidence type="ECO:0000313" key="5">
    <source>
        <dbReference type="EMBL" id="MDD7960829.1"/>
    </source>
</evidence>
<dbReference type="PANTHER" id="PTHR32347">
    <property type="entry name" value="EFFLUX SYSTEM COMPONENT YKNX-RELATED"/>
    <property type="match status" value="1"/>
</dbReference>
<sequence length="350" mass="35888">MIAAGAAVVLAAGTTGWAVWSNAQLQPDAATTPAQTTVEVVSGDMVAETLASGKLQYSFTLPVIAGTGGTVTEVPPVGATVAAGGILYRIDTRPVILMRGAAPAWRDFSADMTRGEDVRQLEANLKGFGFFAGEPDDRFTRDTSAAVRAWQKSLGVEQTGTVSRSTLLFTDRDLRVSALDTRVGAQVGEGTPLYSATGTEQTVLLNMKSTDRGLAVPGTPVTVALPTGTDVEGVVGTVDDPVEQPAADGTGTSVVIPVRIDLLSQEALGGLALSTVTVRFASTLQEDALTVPIDALLPLDDDTFAVELPGRAADGGRALVPVAVGAFASGNVAISGDGIEVGTDVVVPRR</sequence>
<dbReference type="InterPro" id="IPR050465">
    <property type="entry name" value="UPF0194_transport"/>
</dbReference>
<dbReference type="Pfam" id="PF01471">
    <property type="entry name" value="PG_binding_1"/>
    <property type="match status" value="1"/>
</dbReference>
<comment type="caution">
    <text evidence="5">The sequence shown here is derived from an EMBL/GenBank/DDBJ whole genome shotgun (WGS) entry which is preliminary data.</text>
</comment>
<dbReference type="EMBL" id="JAQZCI010000001">
    <property type="protein sequence ID" value="MDD7960829.1"/>
    <property type="molecule type" value="Genomic_DNA"/>
</dbReference>
<reference evidence="5 6" key="1">
    <citation type="submission" date="2023-02" db="EMBL/GenBank/DDBJ databases">
        <title>Study of novel species of the Microbacterium genus.</title>
        <authorList>
            <person name="Arroyo-Herrera I."/>
            <person name="Roman-Ponce B."/>
            <person name="Vasquez-Murrieta M.S."/>
        </authorList>
    </citation>
    <scope>NUCLEOTIDE SEQUENCE [LARGE SCALE GENOMIC DNA]</scope>
    <source>
        <strain evidence="5 6">NE1TT3</strain>
    </source>
</reference>
<feature type="domain" description="Peptidoglycan binding-like" evidence="4">
    <location>
        <begin position="114"/>
        <end position="167"/>
    </location>
</feature>
<dbReference type="InterPro" id="IPR036365">
    <property type="entry name" value="PGBD-like_sf"/>
</dbReference>
<protein>
    <submittedName>
        <fullName evidence="5">Peptidoglycan-binding protein</fullName>
    </submittedName>
</protein>
<evidence type="ECO:0000313" key="6">
    <source>
        <dbReference type="Proteomes" id="UP001218170"/>
    </source>
</evidence>
<comment type="subcellular location">
    <subcellularLocation>
        <location evidence="1">Cell envelope</location>
    </subcellularLocation>
</comment>
<name>A0ABT5SDL0_9MICO</name>